<gene>
    <name evidence="12" type="ORF">FMOSSE_LOCUS15567</name>
</gene>
<reference evidence="12" key="1">
    <citation type="submission" date="2021-06" db="EMBL/GenBank/DDBJ databases">
        <authorList>
            <person name="Kallberg Y."/>
            <person name="Tangrot J."/>
            <person name="Rosling A."/>
        </authorList>
    </citation>
    <scope>NUCLEOTIDE SEQUENCE</scope>
    <source>
        <strain evidence="12">87-6 pot B 2015</strain>
    </source>
</reference>
<evidence type="ECO:0000313" key="13">
    <source>
        <dbReference type="Proteomes" id="UP000789375"/>
    </source>
</evidence>
<dbReference type="PROSITE" id="PS52040">
    <property type="entry name" value="TOPO_IIA"/>
    <property type="match status" value="1"/>
</dbReference>
<feature type="non-terminal residue" evidence="12">
    <location>
        <position position="1"/>
    </location>
</feature>
<dbReference type="InterPro" id="IPR001154">
    <property type="entry name" value="TopoII_euk"/>
</dbReference>
<keyword evidence="6" id="KW-0067">ATP-binding</keyword>
<comment type="catalytic activity">
    <reaction evidence="1">
        <text>ATP-dependent breakage, passage and rejoining of double-stranded DNA.</text>
        <dbReference type="EC" id="5.6.2.2"/>
    </reaction>
</comment>
<dbReference type="GO" id="GO:0000819">
    <property type="term" value="P:sister chromatid segregation"/>
    <property type="evidence" value="ECO:0007669"/>
    <property type="project" value="TreeGrafter"/>
</dbReference>
<evidence type="ECO:0000256" key="4">
    <source>
        <dbReference type="ARBA" id="ARBA00012895"/>
    </source>
</evidence>
<dbReference type="InterPro" id="IPR002205">
    <property type="entry name" value="Topo_IIA_dom_A"/>
</dbReference>
<keyword evidence="7" id="KW-0799">Topoisomerase</keyword>
<evidence type="ECO:0000256" key="1">
    <source>
        <dbReference type="ARBA" id="ARBA00000185"/>
    </source>
</evidence>
<accession>A0A9N9ICN6</accession>
<dbReference type="InterPro" id="IPR050634">
    <property type="entry name" value="DNA_Topoisomerase_II"/>
</dbReference>
<keyword evidence="9" id="KW-0413">Isomerase</keyword>
<dbReference type="GO" id="GO:0000712">
    <property type="term" value="P:resolution of meiotic recombination intermediates"/>
    <property type="evidence" value="ECO:0007669"/>
    <property type="project" value="TreeGrafter"/>
</dbReference>
<dbReference type="GO" id="GO:0006265">
    <property type="term" value="P:DNA topological change"/>
    <property type="evidence" value="ECO:0007669"/>
    <property type="project" value="InterPro"/>
</dbReference>
<dbReference type="GO" id="GO:0003677">
    <property type="term" value="F:DNA binding"/>
    <property type="evidence" value="ECO:0007669"/>
    <property type="project" value="UniProtKB-UniRule"/>
</dbReference>
<dbReference type="PANTHER" id="PTHR10169:SF38">
    <property type="entry name" value="DNA TOPOISOMERASE 2"/>
    <property type="match status" value="1"/>
</dbReference>
<sequence>GDIEQVSNDRYKINGNTHQVNNVSVRIIELPIRVWTQNYKESLELWISGIDKVPSWILYKEDHTTTTVDFTVKLSQTSLRDSLEEELEKRFKMSTTIGTSNMVCFNGKGRIRKYNSPEEILQEFYTYRLEYYEKRKAHMINILEAEEQKILKMKAVKEKELRDFRRKTPQQLWIEDLDCFIESWDKRSLSIDESSDDKVEKKRPLLIGSVDDAREKRRSFSIDESFDNKDIHELNEDIEEVSKVASLIQKDNENLDKRKKR</sequence>
<dbReference type="GO" id="GO:0005634">
    <property type="term" value="C:nucleus"/>
    <property type="evidence" value="ECO:0007669"/>
    <property type="project" value="TreeGrafter"/>
</dbReference>
<evidence type="ECO:0000256" key="8">
    <source>
        <dbReference type="ARBA" id="ARBA00023125"/>
    </source>
</evidence>
<dbReference type="EC" id="5.6.2.2" evidence="4"/>
<organism evidence="12 13">
    <name type="scientific">Funneliformis mosseae</name>
    <name type="common">Endomycorrhizal fungus</name>
    <name type="synonym">Glomus mosseae</name>
    <dbReference type="NCBI Taxonomy" id="27381"/>
    <lineage>
        <taxon>Eukaryota</taxon>
        <taxon>Fungi</taxon>
        <taxon>Fungi incertae sedis</taxon>
        <taxon>Mucoromycota</taxon>
        <taxon>Glomeromycotina</taxon>
        <taxon>Glomeromycetes</taxon>
        <taxon>Glomerales</taxon>
        <taxon>Glomeraceae</taxon>
        <taxon>Funneliformis</taxon>
    </lineage>
</organism>
<evidence type="ECO:0000259" key="11">
    <source>
        <dbReference type="PROSITE" id="PS52040"/>
    </source>
</evidence>
<dbReference type="Pfam" id="PF00521">
    <property type="entry name" value="DNA_topoisoIV"/>
    <property type="match status" value="1"/>
</dbReference>
<evidence type="ECO:0000313" key="12">
    <source>
        <dbReference type="EMBL" id="CAG8729406.1"/>
    </source>
</evidence>
<keyword evidence="5" id="KW-0547">Nucleotide-binding</keyword>
<dbReference type="FunFam" id="3.30.1360.40:FF:000003">
    <property type="entry name" value="DNA topoisomerase 2"/>
    <property type="match status" value="1"/>
</dbReference>
<dbReference type="Gene3D" id="3.90.199.10">
    <property type="entry name" value="Topoisomerase II, domain 5"/>
    <property type="match status" value="1"/>
</dbReference>
<dbReference type="SUPFAM" id="SSF56719">
    <property type="entry name" value="Type II DNA topoisomerase"/>
    <property type="match status" value="1"/>
</dbReference>
<dbReference type="Proteomes" id="UP000789375">
    <property type="component" value="Unassembled WGS sequence"/>
</dbReference>
<dbReference type="InterPro" id="IPR013758">
    <property type="entry name" value="Topo_IIA_A/C_ab"/>
</dbReference>
<feature type="non-terminal residue" evidence="12">
    <location>
        <position position="261"/>
    </location>
</feature>
<comment type="caution">
    <text evidence="12">The sequence shown here is derived from an EMBL/GenBank/DDBJ whole genome shotgun (WGS) entry which is preliminary data.</text>
</comment>
<evidence type="ECO:0000256" key="3">
    <source>
        <dbReference type="ARBA" id="ARBA00011080"/>
    </source>
</evidence>
<feature type="domain" description="Topo IIA-type catalytic" evidence="11">
    <location>
        <begin position="1"/>
        <end position="261"/>
    </location>
</feature>
<dbReference type="PRINTS" id="PR01158">
    <property type="entry name" value="TOPISMRASEII"/>
</dbReference>
<evidence type="ECO:0000256" key="2">
    <source>
        <dbReference type="ARBA" id="ARBA00001946"/>
    </source>
</evidence>
<comment type="cofactor">
    <cofactor evidence="2">
        <name>Mg(2+)</name>
        <dbReference type="ChEBI" id="CHEBI:18420"/>
    </cofactor>
</comment>
<dbReference type="InterPro" id="IPR013760">
    <property type="entry name" value="Topo_IIA-like_dom_sf"/>
</dbReference>
<evidence type="ECO:0000256" key="7">
    <source>
        <dbReference type="ARBA" id="ARBA00023029"/>
    </source>
</evidence>
<dbReference type="GO" id="GO:0005524">
    <property type="term" value="F:ATP binding"/>
    <property type="evidence" value="ECO:0007669"/>
    <property type="project" value="UniProtKB-KW"/>
</dbReference>
<evidence type="ECO:0000256" key="9">
    <source>
        <dbReference type="ARBA" id="ARBA00023235"/>
    </source>
</evidence>
<protein>
    <recommendedName>
        <fullName evidence="4">DNA topoisomerase (ATP-hydrolyzing)</fullName>
        <ecNumber evidence="4">5.6.2.2</ecNumber>
    </recommendedName>
</protein>
<keyword evidence="13" id="KW-1185">Reference proteome</keyword>
<dbReference type="EMBL" id="CAJVPP010016377">
    <property type="protein sequence ID" value="CAG8729406.1"/>
    <property type="molecule type" value="Genomic_DNA"/>
</dbReference>
<comment type="caution">
    <text evidence="10">Lacks conserved residue(s) required for the propagation of feature annotation.</text>
</comment>
<keyword evidence="8 10" id="KW-0238">DNA-binding</keyword>
<dbReference type="Gene3D" id="1.10.268.10">
    <property type="entry name" value="Topoisomerase, domain 3"/>
    <property type="match status" value="2"/>
</dbReference>
<comment type="similarity">
    <text evidence="3">Belongs to the type II topoisomerase family.</text>
</comment>
<evidence type="ECO:0000256" key="6">
    <source>
        <dbReference type="ARBA" id="ARBA00022840"/>
    </source>
</evidence>
<dbReference type="GO" id="GO:0003918">
    <property type="term" value="F:DNA topoisomerase type II (double strand cut, ATP-hydrolyzing) activity"/>
    <property type="evidence" value="ECO:0007669"/>
    <property type="project" value="UniProtKB-EC"/>
</dbReference>
<name>A0A9N9ICN6_FUNMO</name>
<dbReference type="PANTHER" id="PTHR10169">
    <property type="entry name" value="DNA TOPOISOMERASE/GYRASE"/>
    <property type="match status" value="1"/>
</dbReference>
<proteinExistence type="inferred from homology"/>
<dbReference type="SMART" id="SM00434">
    <property type="entry name" value="TOP4c"/>
    <property type="match status" value="1"/>
</dbReference>
<dbReference type="AlphaFoldDB" id="A0A9N9ICN6"/>
<dbReference type="InterPro" id="IPR013757">
    <property type="entry name" value="Topo_IIA_A_a_sf"/>
</dbReference>
<dbReference type="Gene3D" id="3.30.1360.40">
    <property type="match status" value="1"/>
</dbReference>
<evidence type="ECO:0000256" key="10">
    <source>
        <dbReference type="PROSITE-ProRule" id="PRU01384"/>
    </source>
</evidence>
<evidence type="ECO:0000256" key="5">
    <source>
        <dbReference type="ARBA" id="ARBA00022741"/>
    </source>
</evidence>